<name>A0A3D9UGM6_9GAMM</name>
<dbReference type="AlphaFoldDB" id="A0A3D9UGM6"/>
<evidence type="ECO:0000313" key="1">
    <source>
        <dbReference type="EMBL" id="REF28602.1"/>
    </source>
</evidence>
<dbReference type="Pfam" id="PF12261">
    <property type="entry name" value="T_hemolysin"/>
    <property type="match status" value="1"/>
</dbReference>
<protein>
    <submittedName>
        <fullName evidence="1">Thermostable hemolysin</fullName>
    </submittedName>
</protein>
<gene>
    <name evidence="1" type="ORF">BDD26_3538</name>
</gene>
<evidence type="ECO:0000313" key="2">
    <source>
        <dbReference type="Proteomes" id="UP000256294"/>
    </source>
</evidence>
<dbReference type="RefSeq" id="WP_115827242.1">
    <property type="nucleotide sequence ID" value="NZ_QTUB01000001.1"/>
</dbReference>
<accession>A0A3D9UGM6</accession>
<proteinExistence type="predicted"/>
<dbReference type="InterPro" id="IPR022050">
    <property type="entry name" value="T_hemolysin"/>
</dbReference>
<keyword evidence="2" id="KW-1185">Reference proteome</keyword>
<reference evidence="1 2" key="1">
    <citation type="submission" date="2018-08" db="EMBL/GenBank/DDBJ databases">
        <title>Genomic Encyclopedia of Archaeal and Bacterial Type Strains, Phase II (KMG-II): from individual species to whole genera.</title>
        <authorList>
            <person name="Goeker M."/>
        </authorList>
    </citation>
    <scope>NUCLEOTIDE SEQUENCE [LARGE SCALE GENOMIC DNA]</scope>
    <source>
        <strain evidence="1 2">DSM 17905</strain>
    </source>
</reference>
<dbReference type="EMBL" id="QTUB01000001">
    <property type="protein sequence ID" value="REF28602.1"/>
    <property type="molecule type" value="Genomic_DNA"/>
</dbReference>
<dbReference type="Proteomes" id="UP000256294">
    <property type="component" value="Unassembled WGS sequence"/>
</dbReference>
<comment type="caution">
    <text evidence="1">The sequence shown here is derived from an EMBL/GenBank/DDBJ whole genome shotgun (WGS) entry which is preliminary data.</text>
</comment>
<organism evidence="1 2">
    <name type="scientific">Xenorhabdus cabanillasii</name>
    <dbReference type="NCBI Taxonomy" id="351673"/>
    <lineage>
        <taxon>Bacteria</taxon>
        <taxon>Pseudomonadati</taxon>
        <taxon>Pseudomonadota</taxon>
        <taxon>Gammaproteobacteria</taxon>
        <taxon>Enterobacterales</taxon>
        <taxon>Morganellaceae</taxon>
        <taxon>Xenorhabdus</taxon>
    </lineage>
</organism>
<sequence>MEEKYASFYNAYINPNPDYYMVASQELNNNSKVVSCAGISFKSQEPLFSEQYLNKSIEETINDIWGREYKPEKIAEIGGLISNNRNVSVKFTTLIPFIAYCAGANVLLCTITQTVVKLLSKCGIKFDAICSANKECLNENNSDWGTYYESNPVTGVIFFRRSHKYV</sequence>